<name>E6TUW2_EVAC2</name>
<feature type="region of interest" description="Disordered" evidence="1">
    <location>
        <begin position="251"/>
        <end position="278"/>
    </location>
</feature>
<evidence type="ECO:0000259" key="2">
    <source>
        <dbReference type="Pfam" id="PF01833"/>
    </source>
</evidence>
<dbReference type="InterPro" id="IPR002909">
    <property type="entry name" value="IPT_dom"/>
</dbReference>
<dbReference type="KEGG" id="bco:Bcell_3875"/>
<dbReference type="STRING" id="649639.Bcell_3875"/>
<dbReference type="SUPFAM" id="SSF81296">
    <property type="entry name" value="E set domains"/>
    <property type="match status" value="2"/>
</dbReference>
<feature type="region of interest" description="Disordered" evidence="1">
    <location>
        <begin position="304"/>
        <end position="327"/>
    </location>
</feature>
<dbReference type="EMBL" id="CP002394">
    <property type="protein sequence ID" value="ADU32114.1"/>
    <property type="molecule type" value="Genomic_DNA"/>
</dbReference>
<evidence type="ECO:0000256" key="1">
    <source>
        <dbReference type="SAM" id="MobiDB-lite"/>
    </source>
</evidence>
<keyword evidence="3" id="KW-0675">Receptor</keyword>
<dbReference type="OrthoDB" id="4528774at2"/>
<feature type="compositionally biased region" description="Gly residues" evidence="1">
    <location>
        <begin position="255"/>
        <end position="273"/>
    </location>
</feature>
<feature type="region of interest" description="Disordered" evidence="1">
    <location>
        <begin position="183"/>
        <end position="231"/>
    </location>
</feature>
<dbReference type="RefSeq" id="WP_013490444.1">
    <property type="nucleotide sequence ID" value="NC_014829.1"/>
</dbReference>
<reference evidence="3" key="1">
    <citation type="submission" date="2010-12" db="EMBL/GenBank/DDBJ databases">
        <title>Complete sequence of Bacillus cellulosilyticus DSM 2522.</title>
        <authorList>
            <consortium name="US DOE Joint Genome Institute"/>
            <person name="Lucas S."/>
            <person name="Copeland A."/>
            <person name="Lapidus A."/>
            <person name="Cheng J.-F."/>
            <person name="Bruce D."/>
            <person name="Goodwin L."/>
            <person name="Pitluck S."/>
            <person name="Chertkov O."/>
            <person name="Detter J.C."/>
            <person name="Han C."/>
            <person name="Tapia R."/>
            <person name="Land M."/>
            <person name="Hauser L."/>
            <person name="Jeffries C."/>
            <person name="Kyrpides N."/>
            <person name="Ivanova N."/>
            <person name="Mikhailova N."/>
            <person name="Brumm P."/>
            <person name="Mead D."/>
            <person name="Woyke T."/>
        </authorList>
    </citation>
    <scope>NUCLEOTIDE SEQUENCE [LARGE SCALE GENOMIC DNA]</scope>
    <source>
        <strain evidence="3">DSM 2522</strain>
    </source>
</reference>
<dbReference type="AlphaFoldDB" id="E6TUW2"/>
<dbReference type="Pfam" id="PF01833">
    <property type="entry name" value="TIG"/>
    <property type="match status" value="2"/>
</dbReference>
<dbReference type="eggNOG" id="ENOG5030VAD">
    <property type="taxonomic scope" value="Bacteria"/>
</dbReference>
<dbReference type="Proteomes" id="UP000001401">
    <property type="component" value="Chromosome"/>
</dbReference>
<gene>
    <name evidence="3" type="ordered locus">Bcell_3875</name>
</gene>
<evidence type="ECO:0000313" key="4">
    <source>
        <dbReference type="Proteomes" id="UP000001401"/>
    </source>
</evidence>
<dbReference type="HOGENOM" id="CLU_286155_0_0_9"/>
<feature type="compositionally biased region" description="Gly residues" evidence="1">
    <location>
        <begin position="304"/>
        <end position="323"/>
    </location>
</feature>
<feature type="region of interest" description="Disordered" evidence="1">
    <location>
        <begin position="341"/>
        <end position="405"/>
    </location>
</feature>
<proteinExistence type="predicted"/>
<dbReference type="InterPro" id="IPR014756">
    <property type="entry name" value="Ig_E-set"/>
</dbReference>
<evidence type="ECO:0000313" key="3">
    <source>
        <dbReference type="EMBL" id="ADU32114.1"/>
    </source>
</evidence>
<sequence>MPTSRILNNPRIRDKEIRPISPIIKNRVQNPEIAEGFLKRINLDLDLLDEVIFEVPSKGILDEAKAKLESLGVDNLNQAENLSLFQNLTINRGGLMAAPKFQQRVKSSRDIQIHSGAVPSFLMMASVATWPQRESVLIADELDLNNKTITIMRESVSHLWIIARKIKARQGAVITYSPLENREAGVKGRDGTPNPADPTFNPNERQRTHGPRGQRGGNGNAGGPGREGFRGEDAPKLTILALEIDAMPDIILPGQQGGRGGQGGRGADGGNGQRGQDSRNVLIGAFGVGKYVCARNGGVGHGGHGGDGGNGGQGGPGGKGGNGSDVTIATQMNTHQNLIGSSYILSNGPGNGGQGGEQGIPGKGGKGGQPGHLVTGCTARPERVGNTGKNGIRTGDLGMGQPGSPGKINTAIITEEEWNRKLQQPWILSINPTETFAGERITVNGHHFVPDMEVVLMGQQINIDYNYDKQFTFVLPNQMYGKHQFHVENPFGEQSNTMEIAVRPYITELQRDGQMVESFASGDKVSLMGRSFDPDSSVLMNGEPAEANWVSNNQIEIDMPEVMGEDAGGTVTFVVQNSDGLKSNSFTAKRLPTLDSGFRPSINGYAFHNFSAGNPNLSTFRETFGSREIITSFVRYPVLTGAFYAFYRWFLRNNGHCTGMSATSLQRFHNGVPNLFSEGPNTVGANPSPQPPNISDELMHELDVTQGRVLSRELIIHYSNQGRAGVDRVEQTIREIETDFRNGLGERGARVLCFIPSGTTWDIISDPEIRRAFMKSHCVVPTRIVYPDAEQSLDGARLYVYENNRPEREDLWIDLMEVNGKLHFANSYSSTNLHYTSANGFTLGTATLKKQLFDDVSLPFSGVNAQVGLGSFVMELILSPARISIETDDGKVLGYKDGKMHSDPDLGYVCPWLENYILLRNDAKVKERAIVGNDTGTYTYMSIHPNGRSFTIKDADCTSTTRDKVLIDDAFQKMEVIVKESKSLNLHVGEELPDGTIRYVNLSCALNQDEGTTLEFQDTLDGIDLKTPARDLDIHLELKTFKNDILLEERMIDTNIPSANLLHLPRGIWHNLKQFNPEIK</sequence>
<feature type="compositionally biased region" description="Gly residues" evidence="1">
    <location>
        <begin position="213"/>
        <end position="226"/>
    </location>
</feature>
<feature type="compositionally biased region" description="Gly residues" evidence="1">
    <location>
        <begin position="349"/>
        <end position="370"/>
    </location>
</feature>
<feature type="domain" description="IPT/TIG" evidence="2">
    <location>
        <begin position="518"/>
        <end position="585"/>
    </location>
</feature>
<keyword evidence="4" id="KW-1185">Reference proteome</keyword>
<accession>E6TUW2</accession>
<organism evidence="3 4">
    <name type="scientific">Evansella cellulosilytica (strain ATCC 21833 / DSM 2522 / FERM P-1141 / JCM 9156 / N-4)</name>
    <name type="common">Bacillus cellulosilyticus</name>
    <dbReference type="NCBI Taxonomy" id="649639"/>
    <lineage>
        <taxon>Bacteria</taxon>
        <taxon>Bacillati</taxon>
        <taxon>Bacillota</taxon>
        <taxon>Bacilli</taxon>
        <taxon>Bacillales</taxon>
        <taxon>Bacillaceae</taxon>
        <taxon>Evansella</taxon>
    </lineage>
</organism>
<feature type="domain" description="IPT/TIG" evidence="2">
    <location>
        <begin position="425"/>
        <end position="491"/>
    </location>
</feature>
<dbReference type="InterPro" id="IPR013783">
    <property type="entry name" value="Ig-like_fold"/>
</dbReference>
<protein>
    <submittedName>
        <fullName evidence="3">Cell surface receptor IPT/TIG domain protein</fullName>
    </submittedName>
</protein>
<dbReference type="Gene3D" id="2.60.40.10">
    <property type="entry name" value="Immunoglobulins"/>
    <property type="match status" value="2"/>
</dbReference>